<dbReference type="GO" id="GO:0019171">
    <property type="term" value="F:(3R)-hydroxyacyl-[acyl-carrier-protein] dehydratase activity"/>
    <property type="evidence" value="ECO:0007669"/>
    <property type="project" value="TreeGrafter"/>
</dbReference>
<evidence type="ECO:0000313" key="1">
    <source>
        <dbReference type="EMBL" id="KAF9141373.1"/>
    </source>
</evidence>
<organism evidence="1 2">
    <name type="scientific">Linnemannia schmuckeri</name>
    <dbReference type="NCBI Taxonomy" id="64567"/>
    <lineage>
        <taxon>Eukaryota</taxon>
        <taxon>Fungi</taxon>
        <taxon>Fungi incertae sedis</taxon>
        <taxon>Mucoromycota</taxon>
        <taxon>Mortierellomycotina</taxon>
        <taxon>Mortierellomycetes</taxon>
        <taxon>Mortierellales</taxon>
        <taxon>Mortierellaceae</taxon>
        <taxon>Linnemannia</taxon>
    </lineage>
</organism>
<keyword evidence="2" id="KW-1185">Reference proteome</keyword>
<dbReference type="SUPFAM" id="SSF54637">
    <property type="entry name" value="Thioesterase/thiol ester dehydrase-isomerase"/>
    <property type="match status" value="1"/>
</dbReference>
<dbReference type="Proteomes" id="UP000748756">
    <property type="component" value="Unassembled WGS sequence"/>
</dbReference>
<gene>
    <name evidence="1" type="ORF">BG015_001308</name>
</gene>
<protein>
    <submittedName>
        <fullName evidence="1">Uncharacterized protein</fullName>
    </submittedName>
</protein>
<dbReference type="GO" id="GO:0005739">
    <property type="term" value="C:mitochondrion"/>
    <property type="evidence" value="ECO:0007669"/>
    <property type="project" value="TreeGrafter"/>
</dbReference>
<proteinExistence type="predicted"/>
<dbReference type="InterPro" id="IPR029069">
    <property type="entry name" value="HotDog_dom_sf"/>
</dbReference>
<dbReference type="PANTHER" id="PTHR28152:SF1">
    <property type="entry name" value="HYDROXYACYL-THIOESTER DEHYDRATASE TYPE 2, MITOCHONDRIAL"/>
    <property type="match status" value="1"/>
</dbReference>
<evidence type="ECO:0000313" key="2">
    <source>
        <dbReference type="Proteomes" id="UP000748756"/>
    </source>
</evidence>
<dbReference type="InterPro" id="IPR052741">
    <property type="entry name" value="Mitochondrial_HTD2"/>
</dbReference>
<reference evidence="1" key="1">
    <citation type="journal article" date="2020" name="Fungal Divers.">
        <title>Resolving the Mortierellaceae phylogeny through synthesis of multi-gene phylogenetics and phylogenomics.</title>
        <authorList>
            <person name="Vandepol N."/>
            <person name="Liber J."/>
            <person name="Desiro A."/>
            <person name="Na H."/>
            <person name="Kennedy M."/>
            <person name="Barry K."/>
            <person name="Grigoriev I.V."/>
            <person name="Miller A.N."/>
            <person name="O'Donnell K."/>
            <person name="Stajich J.E."/>
            <person name="Bonito G."/>
        </authorList>
    </citation>
    <scope>NUCLEOTIDE SEQUENCE</scope>
    <source>
        <strain evidence="1">NRRL 6426</strain>
    </source>
</reference>
<dbReference type="Gene3D" id="3.10.129.10">
    <property type="entry name" value="Hotdog Thioesterase"/>
    <property type="match status" value="1"/>
</dbReference>
<sequence>MAFLMLAHSRLALRATTASKTSLTSLSPFAHHLLPSLSSSVVASPHAHYSTSGSSAADIISAWKTNILQKPVLLERDTIRPQTLQMLSMTLNKSTPSPSPLSPSSFAPGTPLPVNWHHAFFPPMIGESDLGEDGYEMTHAPPAPFLARMWAGGGVEQNPANLLRVGQEMVMKTRCTGVDVKENREGKVMVFVSLEKVVENEFGFALTDTRTLVYMEKDKETPVKPKLVKPRRQADVSMDVHPTAIQLFRYSALTFNSHRIHFDHEYANNVEDHPACLVHGPLSATFLLEPLRQSLLQPGQIIKNFRYRALSPLYVDQPIKICAKKMALIPTMDAEVEASYEVWVENPQGGLAMSGTVEVVQEQ</sequence>
<dbReference type="AlphaFoldDB" id="A0A9P5RTH8"/>
<dbReference type="OrthoDB" id="3257538at2759"/>
<name>A0A9P5RTH8_9FUNG</name>
<dbReference type="EMBL" id="JAAAUQ010001233">
    <property type="protein sequence ID" value="KAF9141373.1"/>
    <property type="molecule type" value="Genomic_DNA"/>
</dbReference>
<accession>A0A9P5RTH8</accession>
<dbReference type="PANTHER" id="PTHR28152">
    <property type="entry name" value="HYDROXYACYL-THIOESTER DEHYDRATASE TYPE 2, MITOCHONDRIAL"/>
    <property type="match status" value="1"/>
</dbReference>
<comment type="caution">
    <text evidence="1">The sequence shown here is derived from an EMBL/GenBank/DDBJ whole genome shotgun (WGS) entry which is preliminary data.</text>
</comment>